<dbReference type="Pfam" id="PF06568">
    <property type="entry name" value="YjiS-like"/>
    <property type="match status" value="1"/>
</dbReference>
<dbReference type="RefSeq" id="WP_109824225.1">
    <property type="nucleotide sequence ID" value="NZ_QGKL01000039.1"/>
</dbReference>
<protein>
    <recommendedName>
        <fullName evidence="1">YjiS-like domain-containing protein</fullName>
    </recommendedName>
</protein>
<evidence type="ECO:0000259" key="1">
    <source>
        <dbReference type="Pfam" id="PF06568"/>
    </source>
</evidence>
<organism evidence="2 3">
    <name type="scientific">Leucothrix arctica</name>
    <dbReference type="NCBI Taxonomy" id="1481894"/>
    <lineage>
        <taxon>Bacteria</taxon>
        <taxon>Pseudomonadati</taxon>
        <taxon>Pseudomonadota</taxon>
        <taxon>Gammaproteobacteria</taxon>
        <taxon>Thiotrichales</taxon>
        <taxon>Thiotrichaceae</taxon>
        <taxon>Leucothrix</taxon>
    </lineage>
</organism>
<gene>
    <name evidence="2" type="ORF">DKT75_14870</name>
</gene>
<dbReference type="InterPro" id="IPR009506">
    <property type="entry name" value="YjiS-like"/>
</dbReference>
<keyword evidence="3" id="KW-1185">Reference proteome</keyword>
<accession>A0A317C7F9</accession>
<evidence type="ECO:0000313" key="2">
    <source>
        <dbReference type="EMBL" id="PWQ94576.1"/>
    </source>
</evidence>
<dbReference type="OrthoDB" id="5625207at2"/>
<feature type="domain" description="YjiS-like" evidence="1">
    <location>
        <begin position="77"/>
        <end position="101"/>
    </location>
</feature>
<proteinExistence type="predicted"/>
<reference evidence="2 3" key="1">
    <citation type="submission" date="2018-05" db="EMBL/GenBank/DDBJ databases">
        <title>Leucothrix arctica sp. nov., isolated from Arctic seawater.</title>
        <authorList>
            <person name="Choi A."/>
            <person name="Baek K."/>
        </authorList>
    </citation>
    <scope>NUCLEOTIDE SEQUENCE [LARGE SCALE GENOMIC DNA]</scope>
    <source>
        <strain evidence="2 3">IMCC9719</strain>
    </source>
</reference>
<dbReference type="Proteomes" id="UP000245506">
    <property type="component" value="Unassembled WGS sequence"/>
</dbReference>
<evidence type="ECO:0000313" key="3">
    <source>
        <dbReference type="Proteomes" id="UP000245506"/>
    </source>
</evidence>
<dbReference type="EMBL" id="QGKL01000039">
    <property type="protein sequence ID" value="PWQ94576.1"/>
    <property type="molecule type" value="Genomic_DNA"/>
</dbReference>
<dbReference type="AlphaFoldDB" id="A0A317C7F9"/>
<sequence>MSFLSKLSSAVMTAFELSGRSKTLSYLNSLGDSQLEDLGFSRELMNQGLAAFPWKAQDFDNLATLTETRATSQEIKEAIAELQAYNDRDLADIGIARYEIEDAVINGRNDDSFHAA</sequence>
<comment type="caution">
    <text evidence="2">The sequence shown here is derived from an EMBL/GenBank/DDBJ whole genome shotgun (WGS) entry which is preliminary data.</text>
</comment>
<name>A0A317C7F9_9GAMM</name>